<protein>
    <submittedName>
        <fullName evidence="1">Uncharacterized protein</fullName>
    </submittedName>
</protein>
<keyword evidence="2" id="KW-1185">Reference proteome</keyword>
<dbReference type="AlphaFoldDB" id="A0A6P1BZ55"/>
<accession>A0A6P1BZ55</accession>
<comment type="caution">
    <text evidence="1">The sequence shown here is derived from an EMBL/GenBank/DDBJ whole genome shotgun (WGS) entry which is preliminary data.</text>
</comment>
<organism evidence="1 2">
    <name type="scientific">Bradyrhizobium uaiense</name>
    <dbReference type="NCBI Taxonomy" id="2594946"/>
    <lineage>
        <taxon>Bacteria</taxon>
        <taxon>Pseudomonadati</taxon>
        <taxon>Pseudomonadota</taxon>
        <taxon>Alphaproteobacteria</taxon>
        <taxon>Hyphomicrobiales</taxon>
        <taxon>Nitrobacteraceae</taxon>
        <taxon>Bradyrhizobium</taxon>
    </lineage>
</organism>
<dbReference type="EMBL" id="VKHP01000460">
    <property type="protein sequence ID" value="NEV02843.1"/>
    <property type="molecule type" value="Genomic_DNA"/>
</dbReference>
<evidence type="ECO:0000313" key="2">
    <source>
        <dbReference type="Proteomes" id="UP000468531"/>
    </source>
</evidence>
<dbReference type="RefSeq" id="WP_163163308.1">
    <property type="nucleotide sequence ID" value="NZ_VKHP01000460.1"/>
</dbReference>
<dbReference type="Proteomes" id="UP000468531">
    <property type="component" value="Unassembled WGS sequence"/>
</dbReference>
<sequence length="165" mass="19064">MNRGDAERICLQVFDALDAMYEAERAIAGLGKQERIRFHDSVQEVIADLEEKLLLPICEQYPDLLPPTEEREPSILFSALAWSEVKLPSSVTEEQLDEVIVSLLTPRRRKVVWFVTMAEERYKELGWAISHEATAARLKALSDMDRIEGIGDMRYWRNSEVRLKD</sequence>
<evidence type="ECO:0000313" key="1">
    <source>
        <dbReference type="EMBL" id="NEV02843.1"/>
    </source>
</evidence>
<proteinExistence type="predicted"/>
<name>A0A6P1BZ55_9BRAD</name>
<reference evidence="1 2" key="1">
    <citation type="journal article" date="2020" name="Arch. Microbiol.">
        <title>Bradyrhizobium uaiense sp. nov., a new highly efficient cowpea symbiont.</title>
        <authorList>
            <person name="Cabral Michel D."/>
            <person name="Azarias Guimaraes A."/>
            <person name="Martins da Costa E."/>
            <person name="Soares de Carvalho T."/>
            <person name="Balsanelli E."/>
            <person name="Willems A."/>
            <person name="Maltempi de Souza E."/>
            <person name="de Souza Moreira F.M."/>
        </authorList>
    </citation>
    <scope>NUCLEOTIDE SEQUENCE [LARGE SCALE GENOMIC DNA]</scope>
    <source>
        <strain evidence="1 2">UFLA 03-164</strain>
    </source>
</reference>
<gene>
    <name evidence="1" type="ORF">FNJ47_46100</name>
</gene>